<accession>A0ABR7FVD1</accession>
<dbReference type="SUPFAM" id="SSF55298">
    <property type="entry name" value="YjgF-like"/>
    <property type="match status" value="1"/>
</dbReference>
<organism evidence="1 2">
    <name type="scientific">Anaerostipes hominis</name>
    <name type="common">ex Liu et al. 2021</name>
    <dbReference type="NCBI Taxonomy" id="2763018"/>
    <lineage>
        <taxon>Bacteria</taxon>
        <taxon>Bacillati</taxon>
        <taxon>Bacillota</taxon>
        <taxon>Clostridia</taxon>
        <taxon>Lachnospirales</taxon>
        <taxon>Lachnospiraceae</taxon>
        <taxon>Anaerostipes</taxon>
    </lineage>
</organism>
<dbReference type="Proteomes" id="UP000635828">
    <property type="component" value="Unassembled WGS sequence"/>
</dbReference>
<name>A0ABR7FVD1_9FIRM</name>
<dbReference type="RefSeq" id="WP_024728870.1">
    <property type="nucleotide sequence ID" value="NZ_JACOOS010000033.1"/>
</dbReference>
<dbReference type="InterPro" id="IPR035959">
    <property type="entry name" value="RutC-like_sf"/>
</dbReference>
<reference evidence="1 2" key="1">
    <citation type="submission" date="2020-08" db="EMBL/GenBank/DDBJ databases">
        <title>Genome public.</title>
        <authorList>
            <person name="Liu C."/>
            <person name="Sun Q."/>
        </authorList>
    </citation>
    <scope>NUCLEOTIDE SEQUENCE [LARGE SCALE GENOMIC DNA]</scope>
    <source>
        <strain evidence="1 2">NSJ-7</strain>
    </source>
</reference>
<evidence type="ECO:0008006" key="3">
    <source>
        <dbReference type="Google" id="ProtNLM"/>
    </source>
</evidence>
<dbReference type="Gene3D" id="3.30.1330.40">
    <property type="entry name" value="RutC-like"/>
    <property type="match status" value="1"/>
</dbReference>
<evidence type="ECO:0000313" key="2">
    <source>
        <dbReference type="Proteomes" id="UP000635828"/>
    </source>
</evidence>
<protein>
    <recommendedName>
        <fullName evidence="3">RidA family protein</fullName>
    </recommendedName>
</protein>
<dbReference type="EMBL" id="JACOOS010000033">
    <property type="protein sequence ID" value="MBC5679162.1"/>
    <property type="molecule type" value="Genomic_DNA"/>
</dbReference>
<comment type="caution">
    <text evidence="1">The sequence shown here is derived from an EMBL/GenBank/DDBJ whole genome shotgun (WGS) entry which is preliminary data.</text>
</comment>
<keyword evidence="2" id="KW-1185">Reference proteome</keyword>
<proteinExistence type="predicted"/>
<gene>
    <name evidence="1" type="ORF">H8S22_16865</name>
</gene>
<evidence type="ECO:0000313" key="1">
    <source>
        <dbReference type="EMBL" id="MBC5679162.1"/>
    </source>
</evidence>
<sequence length="65" mass="7130">MKLTRINYSSGAPLEEEAGYSRVVKAGPFVYVGDAYAQAKYVLDKQVKLLKEAGAKPEKVVKVNI</sequence>